<dbReference type="EMBL" id="JAPQKT010000010">
    <property type="protein sequence ID" value="KAJ5217822.1"/>
    <property type="molecule type" value="Genomic_DNA"/>
</dbReference>
<evidence type="ECO:0000313" key="5">
    <source>
        <dbReference type="EMBL" id="KAJ5217822.1"/>
    </source>
</evidence>
<gene>
    <name evidence="5" type="ORF">N7469_011447</name>
</gene>
<dbReference type="Proteomes" id="UP001147733">
    <property type="component" value="Unassembled WGS sequence"/>
</dbReference>
<evidence type="ECO:0008006" key="7">
    <source>
        <dbReference type="Google" id="ProtNLM"/>
    </source>
</evidence>
<dbReference type="SUPFAM" id="SSF56601">
    <property type="entry name" value="beta-lactamase/transpeptidase-like"/>
    <property type="match status" value="1"/>
</dbReference>
<feature type="chain" id="PRO_5040753391" description="Beta-lactamase-related domain-containing protein" evidence="2">
    <location>
        <begin position="21"/>
        <end position="566"/>
    </location>
</feature>
<dbReference type="PANTHER" id="PTHR22935">
    <property type="entry name" value="PENICILLIN-BINDING PROTEIN"/>
    <property type="match status" value="1"/>
</dbReference>
<evidence type="ECO:0000313" key="6">
    <source>
        <dbReference type="Proteomes" id="UP001147733"/>
    </source>
</evidence>
<protein>
    <recommendedName>
        <fullName evidence="7">Beta-lactamase-related domain-containing protein</fullName>
    </recommendedName>
</protein>
<keyword evidence="6" id="KW-1185">Reference proteome</keyword>
<proteinExistence type="inferred from homology"/>
<reference evidence="5" key="1">
    <citation type="submission" date="2022-11" db="EMBL/GenBank/DDBJ databases">
        <authorList>
            <person name="Petersen C."/>
        </authorList>
    </citation>
    <scope>NUCLEOTIDE SEQUENCE</scope>
    <source>
        <strain evidence="5">IBT 23319</strain>
    </source>
</reference>
<dbReference type="InterPro" id="IPR051478">
    <property type="entry name" value="Beta-lactamase-like_AB/R"/>
</dbReference>
<dbReference type="Pfam" id="PF00144">
    <property type="entry name" value="Beta-lactamase"/>
    <property type="match status" value="1"/>
</dbReference>
<dbReference type="RefSeq" id="XP_056495416.1">
    <property type="nucleotide sequence ID" value="XM_056650352.1"/>
</dbReference>
<feature type="domain" description="Beta-lactamase-related" evidence="3">
    <location>
        <begin position="105"/>
        <end position="396"/>
    </location>
</feature>
<comment type="similarity">
    <text evidence="1">Belongs to the beta-lactamase family.</text>
</comment>
<evidence type="ECO:0000256" key="1">
    <source>
        <dbReference type="ARBA" id="ARBA00038473"/>
    </source>
</evidence>
<dbReference type="PANTHER" id="PTHR22935:SF95">
    <property type="entry name" value="BETA-LACTAMASE-LIKE 1-RELATED"/>
    <property type="match status" value="1"/>
</dbReference>
<sequence>MHLEKVLLGSLLGLAIPAIARIIATNEVPLIGPSFISNFDPSNSKAIGNAKKTFPGLIDQLFESGKLNRTDLAFTIDVYSAATNDSIFKYSHVGKSMEKSLTTGELNDDTISRIGSVTKMFTVYAIIAKAGMGVFSDPVTKYLPDLKSTSNSSTRSPLDGLDWEDITVGALAEQQAGTGGIADFFLDYLDEKNPTEYKVEDLLTFFREKRLPVIAPYHSAIYSDGGYAILGQVLAKIAGKSVADAFKDILWQPLGMNSTSTTVPKGSDINAMDRSRLESGSMTSWGLDLDIVASTGSIYSSTADLRKAGLSILNSELLSGPTTSQWMKPRSGTGSLVELVGAPWEISRLEIPVTPGSNRTRISDVYTKAGGNLDYTAIFALSPDQGIGFSILVGGATATPARWPLRDIVGETFIPAAEHAAAENAYRNLAGTFVDESGSGSNITLTVDRGHPGLGLKSLWLNGKNNRNGTHYRLFPTGLNSISKSLSSLYQSEGSIRIAHRSVSPMLPIESRADVEGGHGGLFDKSFTWMDVDSQGGQDLFVLNLENGKVNSVEYPLLEIVMKRAQ</sequence>
<dbReference type="InterPro" id="IPR012338">
    <property type="entry name" value="Beta-lactam/transpept-like"/>
</dbReference>
<keyword evidence="2" id="KW-0732">Signal</keyword>
<feature type="signal peptide" evidence="2">
    <location>
        <begin position="1"/>
        <end position="20"/>
    </location>
</feature>
<comment type="caution">
    <text evidence="5">The sequence shown here is derived from an EMBL/GenBank/DDBJ whole genome shotgun (WGS) entry which is preliminary data.</text>
</comment>
<feature type="domain" description="Beta-lactamase-like ARB-00930-like C-terminal" evidence="4">
    <location>
        <begin position="421"/>
        <end position="565"/>
    </location>
</feature>
<reference evidence="5" key="2">
    <citation type="journal article" date="2023" name="IMA Fungus">
        <title>Comparative genomic study of the Penicillium genus elucidates a diverse pangenome and 15 lateral gene transfer events.</title>
        <authorList>
            <person name="Petersen C."/>
            <person name="Sorensen T."/>
            <person name="Nielsen M.R."/>
            <person name="Sondergaard T.E."/>
            <person name="Sorensen J.L."/>
            <person name="Fitzpatrick D.A."/>
            <person name="Frisvad J.C."/>
            <person name="Nielsen K.L."/>
        </authorList>
    </citation>
    <scope>NUCLEOTIDE SEQUENCE</scope>
    <source>
        <strain evidence="5">IBT 23319</strain>
    </source>
</reference>
<dbReference type="GeneID" id="81389519"/>
<evidence type="ECO:0000259" key="3">
    <source>
        <dbReference type="Pfam" id="PF00144"/>
    </source>
</evidence>
<name>A0A9W9NDG0_PENCI</name>
<evidence type="ECO:0000259" key="4">
    <source>
        <dbReference type="Pfam" id="PF26335"/>
    </source>
</evidence>
<accession>A0A9W9NDG0</accession>
<evidence type="ECO:0000256" key="2">
    <source>
        <dbReference type="SAM" id="SignalP"/>
    </source>
</evidence>
<dbReference type="Gene3D" id="3.40.710.10">
    <property type="entry name" value="DD-peptidase/beta-lactamase superfamily"/>
    <property type="match status" value="1"/>
</dbReference>
<dbReference type="Pfam" id="PF26335">
    <property type="entry name" value="ARB_00930_C"/>
    <property type="match status" value="1"/>
</dbReference>
<dbReference type="AlphaFoldDB" id="A0A9W9NDG0"/>
<organism evidence="5 6">
    <name type="scientific">Penicillium citrinum</name>
    <dbReference type="NCBI Taxonomy" id="5077"/>
    <lineage>
        <taxon>Eukaryota</taxon>
        <taxon>Fungi</taxon>
        <taxon>Dikarya</taxon>
        <taxon>Ascomycota</taxon>
        <taxon>Pezizomycotina</taxon>
        <taxon>Eurotiomycetes</taxon>
        <taxon>Eurotiomycetidae</taxon>
        <taxon>Eurotiales</taxon>
        <taxon>Aspergillaceae</taxon>
        <taxon>Penicillium</taxon>
    </lineage>
</organism>
<dbReference type="InterPro" id="IPR001466">
    <property type="entry name" value="Beta-lactam-related"/>
</dbReference>
<dbReference type="InterPro" id="IPR058664">
    <property type="entry name" value="ARB_00930-like_C"/>
</dbReference>
<dbReference type="OrthoDB" id="6220758at2759"/>